<keyword evidence="3" id="KW-0804">Transcription</keyword>
<dbReference type="InterPro" id="IPR009057">
    <property type="entry name" value="Homeodomain-like_sf"/>
</dbReference>
<dbReference type="PRINTS" id="PR00455">
    <property type="entry name" value="HTHTETR"/>
</dbReference>
<dbReference type="PROSITE" id="PS50977">
    <property type="entry name" value="HTH_TETR_2"/>
    <property type="match status" value="1"/>
</dbReference>
<dbReference type="SUPFAM" id="SSF48498">
    <property type="entry name" value="Tetracyclin repressor-like, C-terminal domain"/>
    <property type="match status" value="1"/>
</dbReference>
<evidence type="ECO:0000256" key="3">
    <source>
        <dbReference type="ARBA" id="ARBA00023163"/>
    </source>
</evidence>
<dbReference type="InterPro" id="IPR050109">
    <property type="entry name" value="HTH-type_TetR-like_transc_reg"/>
</dbReference>
<dbReference type="PANTHER" id="PTHR30055:SF234">
    <property type="entry name" value="HTH-TYPE TRANSCRIPTIONAL REGULATOR BETI"/>
    <property type="match status" value="1"/>
</dbReference>
<feature type="DNA-binding region" description="H-T-H motif" evidence="4">
    <location>
        <begin position="37"/>
        <end position="56"/>
    </location>
</feature>
<dbReference type="Pfam" id="PF21597">
    <property type="entry name" value="TetR_C_43"/>
    <property type="match status" value="1"/>
</dbReference>
<organism evidence="6 7">
    <name type="scientific">Saccharothrix violaceirubra</name>
    <dbReference type="NCBI Taxonomy" id="413306"/>
    <lineage>
        <taxon>Bacteria</taxon>
        <taxon>Bacillati</taxon>
        <taxon>Actinomycetota</taxon>
        <taxon>Actinomycetes</taxon>
        <taxon>Pseudonocardiales</taxon>
        <taxon>Pseudonocardiaceae</taxon>
        <taxon>Saccharothrix</taxon>
    </lineage>
</organism>
<accession>A0A7W7WWL6</accession>
<protein>
    <submittedName>
        <fullName evidence="6">AcrR family transcriptional regulator</fullName>
    </submittedName>
</protein>
<dbReference type="InterPro" id="IPR049445">
    <property type="entry name" value="TetR_SbtR-like_C"/>
</dbReference>
<proteinExistence type="predicted"/>
<dbReference type="EMBL" id="JACHJS010000001">
    <property type="protein sequence ID" value="MBB4966241.1"/>
    <property type="molecule type" value="Genomic_DNA"/>
</dbReference>
<comment type="caution">
    <text evidence="6">The sequence shown here is derived from an EMBL/GenBank/DDBJ whole genome shotgun (WGS) entry which is preliminary data.</text>
</comment>
<keyword evidence="7" id="KW-1185">Reference proteome</keyword>
<dbReference type="GO" id="GO:0000976">
    <property type="term" value="F:transcription cis-regulatory region binding"/>
    <property type="evidence" value="ECO:0007669"/>
    <property type="project" value="TreeGrafter"/>
</dbReference>
<dbReference type="InterPro" id="IPR001647">
    <property type="entry name" value="HTH_TetR"/>
</dbReference>
<dbReference type="AlphaFoldDB" id="A0A7W7WWL6"/>
<evidence type="ECO:0000256" key="2">
    <source>
        <dbReference type="ARBA" id="ARBA00023125"/>
    </source>
</evidence>
<keyword evidence="1" id="KW-0805">Transcription regulation</keyword>
<dbReference type="GO" id="GO:0003700">
    <property type="term" value="F:DNA-binding transcription factor activity"/>
    <property type="evidence" value="ECO:0007669"/>
    <property type="project" value="TreeGrafter"/>
</dbReference>
<dbReference type="Proteomes" id="UP000542674">
    <property type="component" value="Unassembled WGS sequence"/>
</dbReference>
<evidence type="ECO:0000313" key="7">
    <source>
        <dbReference type="Proteomes" id="UP000542674"/>
    </source>
</evidence>
<name>A0A7W7WWL6_9PSEU</name>
<sequence>MTAYLARRPKRADGRRNYDNILTAARTAFDAHGTDAALEDIARNAGVAIGTLYGHFPTRETLIEASVRDSLDALRDRAEELTAHAGDDPVAALTTWFHQSVAHCSTYRGLVGFLTASTYDEGTPLHQSCVDMHGAGGALLAMAQEAGRVRADLTPTDLFTAITSAAWARESSPPGEDHSVRLIGFLIDAFTR</sequence>
<feature type="domain" description="HTH tetR-type" evidence="5">
    <location>
        <begin position="15"/>
        <end position="74"/>
    </location>
</feature>
<dbReference type="Pfam" id="PF00440">
    <property type="entry name" value="TetR_N"/>
    <property type="match status" value="1"/>
</dbReference>
<evidence type="ECO:0000259" key="5">
    <source>
        <dbReference type="PROSITE" id="PS50977"/>
    </source>
</evidence>
<evidence type="ECO:0000313" key="6">
    <source>
        <dbReference type="EMBL" id="MBB4966241.1"/>
    </source>
</evidence>
<reference evidence="6 7" key="1">
    <citation type="submission" date="2020-08" db="EMBL/GenBank/DDBJ databases">
        <title>Sequencing the genomes of 1000 actinobacteria strains.</title>
        <authorList>
            <person name="Klenk H.-P."/>
        </authorList>
    </citation>
    <scope>NUCLEOTIDE SEQUENCE [LARGE SCALE GENOMIC DNA]</scope>
    <source>
        <strain evidence="6 7">DSM 45084</strain>
    </source>
</reference>
<dbReference type="InterPro" id="IPR036271">
    <property type="entry name" value="Tet_transcr_reg_TetR-rel_C_sf"/>
</dbReference>
<evidence type="ECO:0000256" key="1">
    <source>
        <dbReference type="ARBA" id="ARBA00023015"/>
    </source>
</evidence>
<gene>
    <name evidence="6" type="ORF">F4559_003600</name>
</gene>
<dbReference type="Gene3D" id="1.10.357.10">
    <property type="entry name" value="Tetracycline Repressor, domain 2"/>
    <property type="match status" value="1"/>
</dbReference>
<evidence type="ECO:0000256" key="4">
    <source>
        <dbReference type="PROSITE-ProRule" id="PRU00335"/>
    </source>
</evidence>
<dbReference type="PANTHER" id="PTHR30055">
    <property type="entry name" value="HTH-TYPE TRANSCRIPTIONAL REGULATOR RUTR"/>
    <property type="match status" value="1"/>
</dbReference>
<keyword evidence="2 4" id="KW-0238">DNA-binding</keyword>
<dbReference type="RefSeq" id="WP_184670120.1">
    <property type="nucleotide sequence ID" value="NZ_BAABAI010000005.1"/>
</dbReference>
<dbReference type="SUPFAM" id="SSF46689">
    <property type="entry name" value="Homeodomain-like"/>
    <property type="match status" value="1"/>
</dbReference>